<evidence type="ECO:0000256" key="3">
    <source>
        <dbReference type="ARBA" id="ARBA00022475"/>
    </source>
</evidence>
<dbReference type="GO" id="GO:0005886">
    <property type="term" value="C:plasma membrane"/>
    <property type="evidence" value="ECO:0007669"/>
    <property type="project" value="UniProtKB-SubCell"/>
</dbReference>
<keyword evidence="2" id="KW-0813">Transport</keyword>
<evidence type="ECO:0000256" key="1">
    <source>
        <dbReference type="ARBA" id="ARBA00004651"/>
    </source>
</evidence>
<organism evidence="10 11">
    <name type="scientific">Sutterella seckii</name>
    <dbReference type="NCBI Taxonomy" id="1944635"/>
    <lineage>
        <taxon>Bacteria</taxon>
        <taxon>Pseudomonadati</taxon>
        <taxon>Pseudomonadota</taxon>
        <taxon>Betaproteobacteria</taxon>
        <taxon>Burkholderiales</taxon>
        <taxon>Sutterellaceae</taxon>
        <taxon>Sutterella</taxon>
    </lineage>
</organism>
<evidence type="ECO:0000313" key="11">
    <source>
        <dbReference type="Proteomes" id="UP000430564"/>
    </source>
</evidence>
<feature type="domain" description="MacB-like periplasmic core" evidence="9">
    <location>
        <begin position="27"/>
        <end position="232"/>
    </location>
</feature>
<dbReference type="Pfam" id="PF02687">
    <property type="entry name" value="FtsX"/>
    <property type="match status" value="1"/>
</dbReference>
<evidence type="ECO:0000256" key="5">
    <source>
        <dbReference type="ARBA" id="ARBA00022989"/>
    </source>
</evidence>
<evidence type="ECO:0000256" key="2">
    <source>
        <dbReference type="ARBA" id="ARBA00022448"/>
    </source>
</evidence>
<gene>
    <name evidence="10" type="ORF">GBM95_10085</name>
</gene>
<evidence type="ECO:0000259" key="8">
    <source>
        <dbReference type="Pfam" id="PF02687"/>
    </source>
</evidence>
<comment type="subcellular location">
    <subcellularLocation>
        <location evidence="1">Cell membrane</location>
        <topology evidence="1">Multi-pass membrane protein</topology>
    </subcellularLocation>
</comment>
<keyword evidence="3" id="KW-1003">Cell membrane</keyword>
<dbReference type="InterPro" id="IPR003838">
    <property type="entry name" value="ABC3_permease_C"/>
</dbReference>
<dbReference type="EMBL" id="WEHX01000096">
    <property type="protein sequence ID" value="KAB7654775.1"/>
    <property type="molecule type" value="Genomic_DNA"/>
</dbReference>
<sequence>MTPITTLRIAAANVSQKPLRSLSLALIAAVFTFMLFSGSMIAANLQAGIESLSARMGADLLVVPQGEGKKIESVILRAEPSTFYLDAKLLDTVRKLPGVAQASGQLFISSLDAQCCSVKVQLIGIDEKTDFVVAPWLRKAAEKPLEGNEVIVGDYIFGDIGSELTFYGQKFKIVGRLAATGMGFDSSIFMTIEAARKLGEIASPEKKDEIAKSLSSILVRVNPGVDPITVSDGLFDELGLGANVNFVFASNMMSDTSAKLQKIVAVMYSAAGGFWVIAALIMLIVYFFAFSERQREFATLRALGASRSRVIRIVMSEAFMISTAGSCAGVLIGAIAVTSFSTAISRAIGLPYLAPAPEAWIFALIASLAAGIATVPLAALPTAWRIGNRDIYTTLREGD</sequence>
<keyword evidence="6 7" id="KW-0472">Membrane</keyword>
<keyword evidence="4 7" id="KW-0812">Transmembrane</keyword>
<dbReference type="AlphaFoldDB" id="A0A6I1ENI8"/>
<feature type="transmembrane region" description="Helical" evidence="7">
    <location>
        <begin position="21"/>
        <end position="43"/>
    </location>
</feature>
<dbReference type="PANTHER" id="PTHR43738:SF1">
    <property type="entry name" value="HEMIN TRANSPORT SYSTEM PERMEASE PROTEIN HRTB-RELATED"/>
    <property type="match status" value="1"/>
</dbReference>
<name>A0A6I1ENI8_9BURK</name>
<dbReference type="InterPro" id="IPR025857">
    <property type="entry name" value="MacB_PCD"/>
</dbReference>
<evidence type="ECO:0000256" key="6">
    <source>
        <dbReference type="ARBA" id="ARBA00023136"/>
    </source>
</evidence>
<protein>
    <submittedName>
        <fullName evidence="10">FtsX-like permease family protein</fullName>
    </submittedName>
</protein>
<keyword evidence="5 7" id="KW-1133">Transmembrane helix</keyword>
<feature type="transmembrane region" description="Helical" evidence="7">
    <location>
        <begin position="360"/>
        <end position="380"/>
    </location>
</feature>
<dbReference type="RefSeq" id="WP_152158978.1">
    <property type="nucleotide sequence ID" value="NZ_WEHX01000096.1"/>
</dbReference>
<feature type="transmembrane region" description="Helical" evidence="7">
    <location>
        <begin position="266"/>
        <end position="289"/>
    </location>
</feature>
<evidence type="ECO:0000256" key="7">
    <source>
        <dbReference type="SAM" id="Phobius"/>
    </source>
</evidence>
<reference evidence="10 11" key="1">
    <citation type="submission" date="2019-10" db="EMBL/GenBank/DDBJ databases">
        <title>Genome diversity of Sutterella seckii.</title>
        <authorList>
            <person name="Chaplin A.V."/>
            <person name="Sokolova S.R."/>
            <person name="Mosin K.A."/>
            <person name="Ivanova E.L."/>
            <person name="Kochetkova T.O."/>
            <person name="Goltsov A.Y."/>
            <person name="Trofimov D.Y."/>
            <person name="Efimov B.A."/>
        </authorList>
    </citation>
    <scope>NUCLEOTIDE SEQUENCE [LARGE SCALE GENOMIC DNA]</scope>
    <source>
        <strain evidence="10 11">ASD393</strain>
    </source>
</reference>
<evidence type="ECO:0000256" key="4">
    <source>
        <dbReference type="ARBA" id="ARBA00022692"/>
    </source>
</evidence>
<proteinExistence type="predicted"/>
<feature type="transmembrane region" description="Helical" evidence="7">
    <location>
        <begin position="310"/>
        <end position="340"/>
    </location>
</feature>
<dbReference type="PANTHER" id="PTHR43738">
    <property type="entry name" value="ABC TRANSPORTER, MEMBRANE PROTEIN"/>
    <property type="match status" value="1"/>
</dbReference>
<accession>A0A6I1ENI8</accession>
<dbReference type="Pfam" id="PF12704">
    <property type="entry name" value="MacB_PCD"/>
    <property type="match status" value="1"/>
</dbReference>
<evidence type="ECO:0000259" key="9">
    <source>
        <dbReference type="Pfam" id="PF12704"/>
    </source>
</evidence>
<feature type="domain" description="ABC3 transporter permease C-terminal" evidence="8">
    <location>
        <begin position="270"/>
        <end position="384"/>
    </location>
</feature>
<comment type="caution">
    <text evidence="10">The sequence shown here is derived from an EMBL/GenBank/DDBJ whole genome shotgun (WGS) entry which is preliminary data.</text>
</comment>
<evidence type="ECO:0000313" key="10">
    <source>
        <dbReference type="EMBL" id="KAB7654775.1"/>
    </source>
</evidence>
<dbReference type="OrthoDB" id="6313at2"/>
<dbReference type="InterPro" id="IPR051125">
    <property type="entry name" value="ABC-4/HrtB_transporter"/>
</dbReference>
<dbReference type="Proteomes" id="UP000430564">
    <property type="component" value="Unassembled WGS sequence"/>
</dbReference>